<organism evidence="2 3">
    <name type="scientific">Dactylosporangium siamense</name>
    <dbReference type="NCBI Taxonomy" id="685454"/>
    <lineage>
        <taxon>Bacteria</taxon>
        <taxon>Bacillati</taxon>
        <taxon>Actinomycetota</taxon>
        <taxon>Actinomycetes</taxon>
        <taxon>Micromonosporales</taxon>
        <taxon>Micromonosporaceae</taxon>
        <taxon>Dactylosporangium</taxon>
    </lineage>
</organism>
<reference evidence="2" key="1">
    <citation type="submission" date="2021-01" db="EMBL/GenBank/DDBJ databases">
        <title>Whole genome shotgun sequence of Dactylosporangium siamense NBRC 106093.</title>
        <authorList>
            <person name="Komaki H."/>
            <person name="Tamura T."/>
        </authorList>
    </citation>
    <scope>NUCLEOTIDE SEQUENCE</scope>
    <source>
        <strain evidence="2">NBRC 106093</strain>
    </source>
</reference>
<dbReference type="Proteomes" id="UP000660611">
    <property type="component" value="Unassembled WGS sequence"/>
</dbReference>
<keyword evidence="2" id="KW-0418">Kinase</keyword>
<gene>
    <name evidence="2" type="ORF">Dsi01nite_005940</name>
</gene>
<protein>
    <submittedName>
        <fullName evidence="2">N-acetylglucosamine kinase</fullName>
    </submittedName>
</protein>
<dbReference type="PANTHER" id="PTHR43190:SF3">
    <property type="entry name" value="N-ACETYL-D-GLUCOSAMINE KINASE"/>
    <property type="match status" value="1"/>
</dbReference>
<dbReference type="EMBL" id="BONQ01000014">
    <property type="protein sequence ID" value="GIG42553.1"/>
    <property type="molecule type" value="Genomic_DNA"/>
</dbReference>
<dbReference type="PANTHER" id="PTHR43190">
    <property type="entry name" value="N-ACETYL-D-GLUCOSAMINE KINASE"/>
    <property type="match status" value="1"/>
</dbReference>
<evidence type="ECO:0000313" key="2">
    <source>
        <dbReference type="EMBL" id="GIG42553.1"/>
    </source>
</evidence>
<evidence type="ECO:0000259" key="1">
    <source>
        <dbReference type="Pfam" id="PF01869"/>
    </source>
</evidence>
<accession>A0A919U9D7</accession>
<dbReference type="SUPFAM" id="SSF53067">
    <property type="entry name" value="Actin-like ATPase domain"/>
    <property type="match status" value="2"/>
</dbReference>
<proteinExistence type="predicted"/>
<sequence length="332" mass="32540">MQYGVRVRTPLVVGVDAGATSTRCLVSAIDGTVLGRGHAAGANQNSSGGRPAEALAGALRMALDGLDPADVALGVIGAAGAAAAGAAEARQAAEEAWHATGLRGALHSVTDLEVAFSAGTSHRQGLLLLAGTGAAAVAFRDGVPFVRCDGYGWLLGDEGSAVWQGREALRAVLCALDGRGPATLLTGPVTAALDVDAQDDPEGHAQALVRVAYRRPPAALGLLAPLVGAAAGAGDEVARGIAAAAAGHLLHALDVVARRAGRPDGSPVVLAGSVLLTAGPVAALVRTGIQERFGAGPAEARDGAAGAAALAVAALTGSPVGAAVHARLTVTR</sequence>
<dbReference type="AlphaFoldDB" id="A0A919U9D7"/>
<dbReference type="InterPro" id="IPR052519">
    <property type="entry name" value="Euk-type_GlcNAc_Kinase"/>
</dbReference>
<dbReference type="Gene3D" id="3.30.420.40">
    <property type="match status" value="2"/>
</dbReference>
<evidence type="ECO:0000313" key="3">
    <source>
        <dbReference type="Proteomes" id="UP000660611"/>
    </source>
</evidence>
<keyword evidence="3" id="KW-1185">Reference proteome</keyword>
<feature type="domain" description="ATPase BadF/BadG/BcrA/BcrD type" evidence="1">
    <location>
        <begin position="13"/>
        <end position="311"/>
    </location>
</feature>
<dbReference type="InterPro" id="IPR043129">
    <property type="entry name" value="ATPase_NBD"/>
</dbReference>
<keyword evidence="2" id="KW-0808">Transferase</keyword>
<dbReference type="GO" id="GO:0016301">
    <property type="term" value="F:kinase activity"/>
    <property type="evidence" value="ECO:0007669"/>
    <property type="project" value="UniProtKB-KW"/>
</dbReference>
<dbReference type="InterPro" id="IPR002731">
    <property type="entry name" value="ATPase_BadF"/>
</dbReference>
<name>A0A919U9D7_9ACTN</name>
<comment type="caution">
    <text evidence="2">The sequence shown here is derived from an EMBL/GenBank/DDBJ whole genome shotgun (WGS) entry which is preliminary data.</text>
</comment>
<dbReference type="Pfam" id="PF01869">
    <property type="entry name" value="BcrAD_BadFG"/>
    <property type="match status" value="1"/>
</dbReference>